<feature type="domain" description="Zn(2)-C6 fungal-type" evidence="4">
    <location>
        <begin position="16"/>
        <end position="46"/>
    </location>
</feature>
<dbReference type="Pfam" id="PF04082">
    <property type="entry name" value="Fungal_trans"/>
    <property type="match status" value="1"/>
</dbReference>
<keyword evidence="6" id="KW-1185">Reference proteome</keyword>
<dbReference type="CDD" id="cd00067">
    <property type="entry name" value="GAL4"/>
    <property type="match status" value="1"/>
</dbReference>
<dbReference type="GO" id="GO:0003677">
    <property type="term" value="F:DNA binding"/>
    <property type="evidence" value="ECO:0007669"/>
    <property type="project" value="InterPro"/>
</dbReference>
<dbReference type="Proteomes" id="UP000714618">
    <property type="component" value="Unassembled WGS sequence"/>
</dbReference>
<accession>A0A9N8PIQ9</accession>
<comment type="caution">
    <text evidence="5">The sequence shown here is derived from an EMBL/GenBank/DDBJ whole genome shotgun (WGS) entry which is preliminary data.</text>
</comment>
<keyword evidence="1" id="KW-0479">Metal-binding</keyword>
<proteinExistence type="predicted"/>
<dbReference type="GO" id="GO:0000981">
    <property type="term" value="F:DNA-binding transcription factor activity, RNA polymerase II-specific"/>
    <property type="evidence" value="ECO:0007669"/>
    <property type="project" value="InterPro"/>
</dbReference>
<dbReference type="PANTHER" id="PTHR47431">
    <property type="entry name" value="ZN(II)2CYS6 TRANSCRIPTION FACTOR (EUROFUNG)-RELATED"/>
    <property type="match status" value="1"/>
</dbReference>
<name>A0A9N8PIQ9_9PEZI</name>
<dbReference type="GO" id="GO:0006351">
    <property type="term" value="P:DNA-templated transcription"/>
    <property type="evidence" value="ECO:0007669"/>
    <property type="project" value="InterPro"/>
</dbReference>
<reference evidence="5" key="1">
    <citation type="submission" date="2020-06" db="EMBL/GenBank/DDBJ databases">
        <authorList>
            <person name="Onetto C."/>
        </authorList>
    </citation>
    <scope>NUCLEOTIDE SEQUENCE</scope>
</reference>
<dbReference type="Pfam" id="PF00172">
    <property type="entry name" value="Zn_clus"/>
    <property type="match status" value="1"/>
</dbReference>
<dbReference type="AlphaFoldDB" id="A0A9N8PIQ9"/>
<evidence type="ECO:0000256" key="1">
    <source>
        <dbReference type="ARBA" id="ARBA00022723"/>
    </source>
</evidence>
<dbReference type="Gene3D" id="4.10.240.10">
    <property type="entry name" value="Zn(2)-C6 fungal-type DNA-binding domain"/>
    <property type="match status" value="1"/>
</dbReference>
<evidence type="ECO:0000259" key="4">
    <source>
        <dbReference type="PROSITE" id="PS50048"/>
    </source>
</evidence>
<evidence type="ECO:0000256" key="3">
    <source>
        <dbReference type="SAM" id="MobiDB-lite"/>
    </source>
</evidence>
<dbReference type="InterPro" id="IPR036864">
    <property type="entry name" value="Zn2-C6_fun-type_DNA-bd_sf"/>
</dbReference>
<dbReference type="PROSITE" id="PS00463">
    <property type="entry name" value="ZN2_CY6_FUNGAL_1"/>
    <property type="match status" value="1"/>
</dbReference>
<dbReference type="GO" id="GO:0008270">
    <property type="term" value="F:zinc ion binding"/>
    <property type="evidence" value="ECO:0007669"/>
    <property type="project" value="InterPro"/>
</dbReference>
<evidence type="ECO:0000256" key="2">
    <source>
        <dbReference type="ARBA" id="ARBA00023242"/>
    </source>
</evidence>
<dbReference type="SUPFAM" id="SSF57701">
    <property type="entry name" value="Zn2/Cys6 DNA-binding domain"/>
    <property type="match status" value="1"/>
</dbReference>
<dbReference type="CDD" id="cd12148">
    <property type="entry name" value="fungal_TF_MHR"/>
    <property type="match status" value="1"/>
</dbReference>
<keyword evidence="2" id="KW-0539">Nucleus</keyword>
<evidence type="ECO:0000313" key="5">
    <source>
        <dbReference type="EMBL" id="CAD0097727.1"/>
    </source>
</evidence>
<dbReference type="SMART" id="SM00066">
    <property type="entry name" value="GAL4"/>
    <property type="match status" value="1"/>
</dbReference>
<dbReference type="PRINTS" id="PR00755">
    <property type="entry name" value="AFLATOXINBRP"/>
</dbReference>
<gene>
    <name evidence="5" type="ORF">AWRI4233_LOCUS6551</name>
</gene>
<dbReference type="EMBL" id="CAIJEO010000008">
    <property type="protein sequence ID" value="CAD0097727.1"/>
    <property type="molecule type" value="Genomic_DNA"/>
</dbReference>
<dbReference type="PROSITE" id="PS50048">
    <property type="entry name" value="ZN2_CY6_FUNGAL_2"/>
    <property type="match status" value="1"/>
</dbReference>
<evidence type="ECO:0000313" key="6">
    <source>
        <dbReference type="Proteomes" id="UP000714618"/>
    </source>
</evidence>
<dbReference type="InterPro" id="IPR001138">
    <property type="entry name" value="Zn2Cys6_DnaBD"/>
</dbReference>
<organism evidence="5 6">
    <name type="scientific">Aureobasidium mustum</name>
    <dbReference type="NCBI Taxonomy" id="2773714"/>
    <lineage>
        <taxon>Eukaryota</taxon>
        <taxon>Fungi</taxon>
        <taxon>Dikarya</taxon>
        <taxon>Ascomycota</taxon>
        <taxon>Pezizomycotina</taxon>
        <taxon>Dothideomycetes</taxon>
        <taxon>Dothideomycetidae</taxon>
        <taxon>Dothideales</taxon>
        <taxon>Saccotheciaceae</taxon>
        <taxon>Aureobasidium</taxon>
    </lineage>
</organism>
<dbReference type="InterPro" id="IPR007219">
    <property type="entry name" value="XnlR_reg_dom"/>
</dbReference>
<sequence>MAGSDDISTARPSPLACDSCRQKHLKCDAAKPICTRCVTAGLPCNYTPSRRGYRGTKRTRDCNDSQPPTTAEYVPVYFNQGTSASTLPSQESVWTSPSVPSLAGSSVHEGSSSGFTNTYGMTPALSPDQQHLVSSYQHSPISEAIDDDELVNLFYSNFFSAHPILVPACFYHAHPYPEYLRQVVRFIGSHYSPSVSSDILRTSIDLTGSVGVIDRLPSMVQARLLFAIALHARGEAMDAACMMQSAVELAIELKMNLRNFATANGSGSPILEESLRRTWWELYVMDGYMAALHKQPSFRSNTVCSDVLLPCEESVYARAGYLPQPYSLEQFDMRLFADEDIQFSSFTYRIEAARILARVLSVAGSHNEDQVQVVDNALAGWMHNLPQAKADVVNVYNMVDEVLFQAHMIIHCATIYLHLPRSDLLNTLPVTANLVCAERGRHMSPASTQHSHSVKATNASKELANLAAVRVPVQKHTPFFVCGLVLGAIVQLSACSANAGTEQHRDRVTLIIGLLKSLSRNWAISGHVLQQVKKVASEVLRTSILASPDVGQHQNKTNYDSGISMQNSPDNTSWLSMLNMVENQEFHGLMQTAPIFPGSI</sequence>
<dbReference type="PANTHER" id="PTHR47431:SF2">
    <property type="entry name" value="ZN(II)2CYS6 TRANSCRIPTION FACTOR (EUROFUNG)"/>
    <property type="match status" value="1"/>
</dbReference>
<protein>
    <recommendedName>
        <fullName evidence="4">Zn(2)-C6 fungal-type domain-containing protein</fullName>
    </recommendedName>
</protein>
<feature type="region of interest" description="Disordered" evidence="3">
    <location>
        <begin position="49"/>
        <end position="68"/>
    </location>
</feature>
<dbReference type="OrthoDB" id="10067394at2759"/>